<keyword evidence="8" id="KW-0325">Glycoprotein</keyword>
<comment type="caution">
    <text evidence="15">The sequence shown here is derived from an EMBL/GenBank/DDBJ whole genome shotgun (WGS) entry which is preliminary data.</text>
</comment>
<evidence type="ECO:0000256" key="3">
    <source>
        <dbReference type="ARBA" id="ARBA00022475"/>
    </source>
</evidence>
<protein>
    <recommendedName>
        <fullName evidence="11">Tetraspanin-10</fullName>
    </recommendedName>
    <alternativeName>
        <fullName evidence="12">Oculospanin</fullName>
    </alternativeName>
</protein>
<keyword evidence="6 14" id="KW-0472">Membrane</keyword>
<feature type="region of interest" description="Disordered" evidence="13">
    <location>
        <begin position="1"/>
        <end position="34"/>
    </location>
</feature>
<keyword evidence="3" id="KW-1003">Cell membrane</keyword>
<evidence type="ECO:0000256" key="12">
    <source>
        <dbReference type="ARBA" id="ARBA00083961"/>
    </source>
</evidence>
<evidence type="ECO:0000256" key="5">
    <source>
        <dbReference type="ARBA" id="ARBA00022989"/>
    </source>
</evidence>
<evidence type="ECO:0000313" key="15">
    <source>
        <dbReference type="EMBL" id="KAF6459531.1"/>
    </source>
</evidence>
<dbReference type="Gene3D" id="1.10.1450.10">
    <property type="entry name" value="Tetraspanin"/>
    <property type="match status" value="1"/>
</dbReference>
<keyword evidence="16" id="KW-1185">Reference proteome</keyword>
<dbReference type="EMBL" id="JACASE010000006">
    <property type="protein sequence ID" value="KAF6459531.1"/>
    <property type="molecule type" value="Genomic_DNA"/>
</dbReference>
<evidence type="ECO:0000256" key="14">
    <source>
        <dbReference type="SAM" id="Phobius"/>
    </source>
</evidence>
<dbReference type="PANTHER" id="PTHR19282">
    <property type="entry name" value="TETRASPANIN"/>
    <property type="match status" value="1"/>
</dbReference>
<dbReference type="PROSITE" id="PS00421">
    <property type="entry name" value="TM4_1"/>
    <property type="match status" value="1"/>
</dbReference>
<dbReference type="PRINTS" id="PR00259">
    <property type="entry name" value="TMFOUR"/>
</dbReference>
<dbReference type="PANTHER" id="PTHR19282:SF550">
    <property type="entry name" value="TETRASPANIN-10"/>
    <property type="match status" value="1"/>
</dbReference>
<accession>A0A7J8GI84</accession>
<keyword evidence="5 14" id="KW-1133">Transmembrane helix</keyword>
<dbReference type="OrthoDB" id="8122038at2759"/>
<name>A0A7J8GI84_ROUAE</name>
<evidence type="ECO:0000256" key="7">
    <source>
        <dbReference type="ARBA" id="ARBA00023157"/>
    </source>
</evidence>
<evidence type="ECO:0000313" key="16">
    <source>
        <dbReference type="Proteomes" id="UP000593571"/>
    </source>
</evidence>
<reference evidence="15 16" key="1">
    <citation type="journal article" date="2020" name="Nature">
        <title>Six reference-quality genomes reveal evolution of bat adaptations.</title>
        <authorList>
            <person name="Jebb D."/>
            <person name="Huang Z."/>
            <person name="Pippel M."/>
            <person name="Hughes G.M."/>
            <person name="Lavrichenko K."/>
            <person name="Devanna P."/>
            <person name="Winkler S."/>
            <person name="Jermiin L.S."/>
            <person name="Skirmuntt E.C."/>
            <person name="Katzourakis A."/>
            <person name="Burkitt-Gray L."/>
            <person name="Ray D.A."/>
            <person name="Sullivan K.A.M."/>
            <person name="Roscito J.G."/>
            <person name="Kirilenko B.M."/>
            <person name="Davalos L.M."/>
            <person name="Corthals A.P."/>
            <person name="Power M.L."/>
            <person name="Jones G."/>
            <person name="Ransome R.D."/>
            <person name="Dechmann D.K.N."/>
            <person name="Locatelli A.G."/>
            <person name="Puechmaille S.J."/>
            <person name="Fedrigo O."/>
            <person name="Jarvis E.D."/>
            <person name="Hiller M."/>
            <person name="Vernes S.C."/>
            <person name="Myers E.W."/>
            <person name="Teeling E.C."/>
        </authorList>
    </citation>
    <scope>NUCLEOTIDE SEQUENCE [LARGE SCALE GENOMIC DNA]</scope>
    <source>
        <strain evidence="15">MRouAeg1</strain>
        <tissue evidence="15">Muscle</tissue>
    </source>
</reference>
<evidence type="ECO:0000256" key="9">
    <source>
        <dbReference type="ARBA" id="ARBA00056995"/>
    </source>
</evidence>
<dbReference type="FunFam" id="1.10.1450.10:FF:000033">
    <property type="entry name" value="Tetraspanin"/>
    <property type="match status" value="1"/>
</dbReference>
<evidence type="ECO:0000256" key="8">
    <source>
        <dbReference type="ARBA" id="ARBA00023180"/>
    </source>
</evidence>
<evidence type="ECO:0000256" key="13">
    <source>
        <dbReference type="SAM" id="MobiDB-lite"/>
    </source>
</evidence>
<dbReference type="Proteomes" id="UP000593571">
    <property type="component" value="Unassembled WGS sequence"/>
</dbReference>
<evidence type="ECO:0000256" key="1">
    <source>
        <dbReference type="ARBA" id="ARBA00004651"/>
    </source>
</evidence>
<dbReference type="InterPro" id="IPR008952">
    <property type="entry name" value="Tetraspanin_EC2_sf"/>
</dbReference>
<comment type="similarity">
    <text evidence="2">Belongs to the tetraspanin (TM4SF) family.</text>
</comment>
<dbReference type="GO" id="GO:0005886">
    <property type="term" value="C:plasma membrane"/>
    <property type="evidence" value="ECO:0007669"/>
    <property type="project" value="UniProtKB-SubCell"/>
</dbReference>
<evidence type="ECO:0000256" key="4">
    <source>
        <dbReference type="ARBA" id="ARBA00022692"/>
    </source>
</evidence>
<comment type="subunit">
    <text evidence="10">Interacts with ADAM10.</text>
</comment>
<feature type="transmembrane region" description="Helical" evidence="14">
    <location>
        <begin position="131"/>
        <end position="151"/>
    </location>
</feature>
<evidence type="ECO:0000256" key="10">
    <source>
        <dbReference type="ARBA" id="ARBA00065402"/>
    </source>
</evidence>
<evidence type="ECO:0000256" key="6">
    <source>
        <dbReference type="ARBA" id="ARBA00023136"/>
    </source>
</evidence>
<gene>
    <name evidence="15" type="ORF">HJG63_019985</name>
</gene>
<feature type="transmembrane region" description="Helical" evidence="14">
    <location>
        <begin position="56"/>
        <end position="77"/>
    </location>
</feature>
<keyword evidence="4 14" id="KW-0812">Transmembrane</keyword>
<evidence type="ECO:0000256" key="11">
    <source>
        <dbReference type="ARBA" id="ARBA00073330"/>
    </source>
</evidence>
<proteinExistence type="inferred from homology"/>
<comment type="subcellular location">
    <subcellularLocation>
        <location evidence="1">Cell membrane</location>
        <topology evidence="1">Multi-pass membrane protein</topology>
    </subcellularLocation>
</comment>
<comment type="function">
    <text evidence="9">Part of TspanC8 subgroup, composed of 6 members that interact with the transmembrane metalloprotease ADAM10. This interaction is required for ADAM10 exit from the endoplasmic reticulum and for enzymatic maturation and trafficking to the cell surface as well as substrate specificity. Different TspanC8/ADAM10 complexes have distinct substrates.</text>
</comment>
<evidence type="ECO:0000256" key="2">
    <source>
        <dbReference type="ARBA" id="ARBA00006840"/>
    </source>
</evidence>
<feature type="transmembrane region" description="Helical" evidence="14">
    <location>
        <begin position="97"/>
        <end position="119"/>
    </location>
</feature>
<dbReference type="InterPro" id="IPR018503">
    <property type="entry name" value="Tetraspanin_CS"/>
</dbReference>
<dbReference type="SUPFAM" id="SSF48652">
    <property type="entry name" value="Tetraspanin"/>
    <property type="match status" value="1"/>
</dbReference>
<dbReference type="InterPro" id="IPR018499">
    <property type="entry name" value="Tetraspanin/Peripherin"/>
</dbReference>
<dbReference type="AlphaFoldDB" id="A0A7J8GI84"/>
<keyword evidence="7" id="KW-1015">Disulfide bond</keyword>
<dbReference type="GO" id="GO:0019899">
    <property type="term" value="F:enzyme binding"/>
    <property type="evidence" value="ECO:0007669"/>
    <property type="project" value="UniProtKB-ARBA"/>
</dbReference>
<organism evidence="15 16">
    <name type="scientific">Rousettus aegyptiacus</name>
    <name type="common">Egyptian fruit bat</name>
    <name type="synonym">Pteropus aegyptiacus</name>
    <dbReference type="NCBI Taxonomy" id="9407"/>
    <lineage>
        <taxon>Eukaryota</taxon>
        <taxon>Metazoa</taxon>
        <taxon>Chordata</taxon>
        <taxon>Craniata</taxon>
        <taxon>Vertebrata</taxon>
        <taxon>Euteleostomi</taxon>
        <taxon>Mammalia</taxon>
        <taxon>Eutheria</taxon>
        <taxon>Laurasiatheria</taxon>
        <taxon>Chiroptera</taxon>
        <taxon>Yinpterochiroptera</taxon>
        <taxon>Pteropodoidea</taxon>
        <taxon>Pteropodidae</taxon>
        <taxon>Rousettinae</taxon>
        <taxon>Rousettus</taxon>
    </lineage>
</organism>
<dbReference type="Pfam" id="PF00335">
    <property type="entry name" value="Tetraspanin"/>
    <property type="match status" value="1"/>
</dbReference>
<dbReference type="CDD" id="cd03167">
    <property type="entry name" value="oculospanin_like_LEL"/>
    <property type="match status" value="1"/>
</dbReference>
<sequence length="330" mass="34058">MEEGERSPLLSQDAGGQEPPHPRSSPFTSSPLQTGWAADPASPLPPGTSCLKCLTFLSNFLFSLLGLLALAIGLWGLTVKGSLGSSWGGPLPADPMLGLLLGGLAASAVSLAGCLGALCENACLLRCFSGGLLAFLVLEAVAGALVAALWGPLQDGLEHALRVAITRYQDDPDLRFLVDQVQLGLRCCGAASYQDWQRNPYFNCSAPGVQACSLPASCCIDPQEDGASVNDQCGFGALGLDEAAAQRVVHLEGCGPPLRQWLRGNIRAVGGFAIAVVVVQGAELLLATQLVRALAVRKGAVKSRRTGVAAGPVQPRCGACAWPPAKQAPG</sequence>